<keyword evidence="8" id="KW-1185">Reference proteome</keyword>
<dbReference type="STRING" id="290052.ASU35_08200"/>
<feature type="transmembrane region" description="Helical" evidence="6">
    <location>
        <begin position="271"/>
        <end position="291"/>
    </location>
</feature>
<feature type="transmembrane region" description="Helical" evidence="6">
    <location>
        <begin position="311"/>
        <end position="333"/>
    </location>
</feature>
<dbReference type="InterPro" id="IPR014227">
    <property type="entry name" value="YtvI-like"/>
</dbReference>
<comment type="similarity">
    <text evidence="2">Belongs to the autoinducer-2 exporter (AI-2E) (TC 2.A.86) family.</text>
</comment>
<dbReference type="GO" id="GO:0016020">
    <property type="term" value="C:membrane"/>
    <property type="evidence" value="ECO:0007669"/>
    <property type="project" value="UniProtKB-SubCell"/>
</dbReference>
<feature type="transmembrane region" description="Helical" evidence="6">
    <location>
        <begin position="237"/>
        <end position="259"/>
    </location>
</feature>
<organism evidence="7 8">
    <name type="scientific">Acetivibrio ethanolgignens</name>
    <dbReference type="NCBI Taxonomy" id="290052"/>
    <lineage>
        <taxon>Bacteria</taxon>
        <taxon>Bacillati</taxon>
        <taxon>Bacillota</taxon>
        <taxon>Clostridia</taxon>
        <taxon>Eubacteriales</taxon>
        <taxon>Oscillospiraceae</taxon>
        <taxon>Acetivibrio</taxon>
    </lineage>
</organism>
<keyword evidence="3 6" id="KW-0812">Transmembrane</keyword>
<keyword evidence="4 6" id="KW-1133">Transmembrane helix</keyword>
<sequence>MEKREYREICILIGTTAAVYLGFKYLLPLVAPFLFSWLIAWMLLPAVTFLKKRLHISKGIGGTLLIAMLIGILGFLVLGLGRLGLSQLGKLARDFPVYEQLFKTQAAEFCGYCDELFSLEKGECHRLMELGMEQAGGVVRTRLLPELSRQTVFGVGKLFSALWILLLVFLGTFLIVRDSDDLKVIWEESVWYQKGRGVLARLSKTGLAYGKAQLIIMGFTILVCGIGIFLTGNPYSLLIGAVIAVLDALPAIGSGLILIPWSIIKVFKGQLFHGAVLLSCYVICQVLRQLIESKIIGDRIGIKPIFTIIAMYAGLKLFGILGFILGPAALIIIKTSLQSLW</sequence>
<comment type="caution">
    <text evidence="7">The sequence shown here is derived from an EMBL/GenBank/DDBJ whole genome shotgun (WGS) entry which is preliminary data.</text>
</comment>
<evidence type="ECO:0000313" key="7">
    <source>
        <dbReference type="EMBL" id="KSV59723.1"/>
    </source>
</evidence>
<dbReference type="InterPro" id="IPR002549">
    <property type="entry name" value="AI-2E-like"/>
</dbReference>
<feature type="transmembrane region" description="Helical" evidence="6">
    <location>
        <begin position="62"/>
        <end position="85"/>
    </location>
</feature>
<evidence type="ECO:0000256" key="5">
    <source>
        <dbReference type="ARBA" id="ARBA00023136"/>
    </source>
</evidence>
<proteinExistence type="inferred from homology"/>
<dbReference type="PANTHER" id="PTHR21716:SF68">
    <property type="entry name" value="TRANSPORT PROTEIN YTVI-RELATED"/>
    <property type="match status" value="1"/>
</dbReference>
<dbReference type="Pfam" id="PF01594">
    <property type="entry name" value="AI-2E_transport"/>
    <property type="match status" value="1"/>
</dbReference>
<name>A0A0V8QGH9_9FIRM</name>
<evidence type="ECO:0000256" key="6">
    <source>
        <dbReference type="SAM" id="Phobius"/>
    </source>
</evidence>
<dbReference type="Proteomes" id="UP000054874">
    <property type="component" value="Unassembled WGS sequence"/>
</dbReference>
<evidence type="ECO:0000256" key="3">
    <source>
        <dbReference type="ARBA" id="ARBA00022692"/>
    </source>
</evidence>
<accession>A0A0V8QGH9</accession>
<comment type="subcellular location">
    <subcellularLocation>
        <location evidence="1">Membrane</location>
        <topology evidence="1">Multi-pass membrane protein</topology>
    </subcellularLocation>
</comment>
<feature type="transmembrane region" description="Helical" evidence="6">
    <location>
        <begin position="158"/>
        <end position="176"/>
    </location>
</feature>
<gene>
    <name evidence="7" type="ORF">ASU35_08200</name>
</gene>
<evidence type="ECO:0000313" key="8">
    <source>
        <dbReference type="Proteomes" id="UP000054874"/>
    </source>
</evidence>
<evidence type="ECO:0000256" key="2">
    <source>
        <dbReference type="ARBA" id="ARBA00009773"/>
    </source>
</evidence>
<evidence type="ECO:0000256" key="4">
    <source>
        <dbReference type="ARBA" id="ARBA00022989"/>
    </source>
</evidence>
<dbReference type="PANTHER" id="PTHR21716">
    <property type="entry name" value="TRANSMEMBRANE PROTEIN"/>
    <property type="match status" value="1"/>
</dbReference>
<dbReference type="NCBIfam" id="TIGR02872">
    <property type="entry name" value="spore_ytvI"/>
    <property type="match status" value="1"/>
</dbReference>
<dbReference type="GO" id="GO:0055085">
    <property type="term" value="P:transmembrane transport"/>
    <property type="evidence" value="ECO:0007669"/>
    <property type="project" value="TreeGrafter"/>
</dbReference>
<evidence type="ECO:0000256" key="1">
    <source>
        <dbReference type="ARBA" id="ARBA00004141"/>
    </source>
</evidence>
<protein>
    <recommendedName>
        <fullName evidence="9">Permease</fullName>
    </recommendedName>
</protein>
<reference evidence="7 8" key="1">
    <citation type="submission" date="2015-11" db="EMBL/GenBank/DDBJ databases">
        <title>Butyribacter intestini gen. nov., sp. nov., a butyric acid-producing bacterium of the family Lachnospiraceae isolated from the human faeces.</title>
        <authorList>
            <person name="Zou Y."/>
            <person name="Xue W."/>
            <person name="Luo G."/>
            <person name="Lv M."/>
        </authorList>
    </citation>
    <scope>NUCLEOTIDE SEQUENCE [LARGE SCALE GENOMIC DNA]</scope>
    <source>
        <strain evidence="7 8">ACET-33324</strain>
    </source>
</reference>
<evidence type="ECO:0008006" key="9">
    <source>
        <dbReference type="Google" id="ProtNLM"/>
    </source>
</evidence>
<dbReference type="EMBL" id="LNAM01000101">
    <property type="protein sequence ID" value="KSV59723.1"/>
    <property type="molecule type" value="Genomic_DNA"/>
</dbReference>
<dbReference type="AlphaFoldDB" id="A0A0V8QGH9"/>
<dbReference type="OrthoDB" id="9774361at2"/>
<keyword evidence="5 6" id="KW-0472">Membrane</keyword>
<dbReference type="RefSeq" id="WP_058352051.1">
    <property type="nucleotide sequence ID" value="NZ_CABMMD010000101.1"/>
</dbReference>
<feature type="transmembrane region" description="Helical" evidence="6">
    <location>
        <begin position="214"/>
        <end position="231"/>
    </location>
</feature>